<sequence>MGHIEKDLIIYLFDFSLGEKSCNTMLTVTYGFGLDSVKRVKVCQHRKTAYDEKHQGGRGY</sequence>
<reference evidence="1" key="1">
    <citation type="submission" date="2019-08" db="EMBL/GenBank/DDBJ databases">
        <authorList>
            <person name="Kucharzyk K."/>
            <person name="Murdoch R.W."/>
            <person name="Higgins S."/>
            <person name="Loffler F."/>
        </authorList>
    </citation>
    <scope>NUCLEOTIDE SEQUENCE</scope>
</reference>
<gene>
    <name evidence="1" type="ORF">SDC9_205077</name>
</gene>
<comment type="caution">
    <text evidence="1">The sequence shown here is derived from an EMBL/GenBank/DDBJ whole genome shotgun (WGS) entry which is preliminary data.</text>
</comment>
<evidence type="ECO:0000313" key="1">
    <source>
        <dbReference type="EMBL" id="MPN57383.1"/>
    </source>
</evidence>
<name>A0A645JCV5_9ZZZZ</name>
<accession>A0A645JCV5</accession>
<dbReference type="AlphaFoldDB" id="A0A645JCV5"/>
<protein>
    <submittedName>
        <fullName evidence="1">Uncharacterized protein</fullName>
    </submittedName>
</protein>
<dbReference type="EMBL" id="VSSQ01128844">
    <property type="protein sequence ID" value="MPN57383.1"/>
    <property type="molecule type" value="Genomic_DNA"/>
</dbReference>
<organism evidence="1">
    <name type="scientific">bioreactor metagenome</name>
    <dbReference type="NCBI Taxonomy" id="1076179"/>
    <lineage>
        <taxon>unclassified sequences</taxon>
        <taxon>metagenomes</taxon>
        <taxon>ecological metagenomes</taxon>
    </lineage>
</organism>
<proteinExistence type="predicted"/>